<name>A0A5M3MYT8_CONPW</name>
<dbReference type="GO" id="GO:0016887">
    <property type="term" value="F:ATP hydrolysis activity"/>
    <property type="evidence" value="ECO:0007669"/>
    <property type="project" value="TreeGrafter"/>
</dbReference>
<dbReference type="Proteomes" id="UP000053558">
    <property type="component" value="Unassembled WGS sequence"/>
</dbReference>
<reference evidence="2" key="1">
    <citation type="journal article" date="2012" name="Science">
        <title>The Paleozoic origin of enzymatic lignin decomposition reconstructed from 31 fungal genomes.</title>
        <authorList>
            <person name="Floudas D."/>
            <person name="Binder M."/>
            <person name="Riley R."/>
            <person name="Barry K."/>
            <person name="Blanchette R.A."/>
            <person name="Henrissat B."/>
            <person name="Martinez A.T."/>
            <person name="Otillar R."/>
            <person name="Spatafora J.W."/>
            <person name="Yadav J.S."/>
            <person name="Aerts A."/>
            <person name="Benoit I."/>
            <person name="Boyd A."/>
            <person name="Carlson A."/>
            <person name="Copeland A."/>
            <person name="Coutinho P.M."/>
            <person name="de Vries R.P."/>
            <person name="Ferreira P."/>
            <person name="Findley K."/>
            <person name="Foster B."/>
            <person name="Gaskell J."/>
            <person name="Glotzer D."/>
            <person name="Gorecki P."/>
            <person name="Heitman J."/>
            <person name="Hesse C."/>
            <person name="Hori C."/>
            <person name="Igarashi K."/>
            <person name="Jurgens J.A."/>
            <person name="Kallen N."/>
            <person name="Kersten P."/>
            <person name="Kohler A."/>
            <person name="Kuees U."/>
            <person name="Kumar T.K.A."/>
            <person name="Kuo A."/>
            <person name="LaButti K."/>
            <person name="Larrondo L.F."/>
            <person name="Lindquist E."/>
            <person name="Ling A."/>
            <person name="Lombard V."/>
            <person name="Lucas S."/>
            <person name="Lundell T."/>
            <person name="Martin R."/>
            <person name="McLaughlin D.J."/>
            <person name="Morgenstern I."/>
            <person name="Morin E."/>
            <person name="Murat C."/>
            <person name="Nagy L.G."/>
            <person name="Nolan M."/>
            <person name="Ohm R.A."/>
            <person name="Patyshakuliyeva A."/>
            <person name="Rokas A."/>
            <person name="Ruiz-Duenas F.J."/>
            <person name="Sabat G."/>
            <person name="Salamov A."/>
            <person name="Samejima M."/>
            <person name="Schmutz J."/>
            <person name="Slot J.C."/>
            <person name="St John F."/>
            <person name="Stenlid J."/>
            <person name="Sun H."/>
            <person name="Sun S."/>
            <person name="Syed K."/>
            <person name="Tsang A."/>
            <person name="Wiebenga A."/>
            <person name="Young D."/>
            <person name="Pisabarro A."/>
            <person name="Eastwood D.C."/>
            <person name="Martin F."/>
            <person name="Cullen D."/>
            <person name="Grigoriev I.V."/>
            <person name="Hibbett D.S."/>
        </authorList>
    </citation>
    <scope>NUCLEOTIDE SEQUENCE [LARGE SCALE GENOMIC DNA]</scope>
    <source>
        <strain evidence="2">RWD-64-598 SS2</strain>
    </source>
</reference>
<organism evidence="1 2">
    <name type="scientific">Coniophora puteana (strain RWD-64-598)</name>
    <name type="common">Brown rot fungus</name>
    <dbReference type="NCBI Taxonomy" id="741705"/>
    <lineage>
        <taxon>Eukaryota</taxon>
        <taxon>Fungi</taxon>
        <taxon>Dikarya</taxon>
        <taxon>Basidiomycota</taxon>
        <taxon>Agaricomycotina</taxon>
        <taxon>Agaricomycetes</taxon>
        <taxon>Agaricomycetidae</taxon>
        <taxon>Boletales</taxon>
        <taxon>Coniophorineae</taxon>
        <taxon>Coniophoraceae</taxon>
        <taxon>Coniophora</taxon>
    </lineage>
</organism>
<dbReference type="OrthoDB" id="5591297at2759"/>
<dbReference type="SUPFAM" id="SSF52374">
    <property type="entry name" value="Nucleotidylyl transferase"/>
    <property type="match status" value="1"/>
</dbReference>
<dbReference type="GO" id="GO:0005634">
    <property type="term" value="C:nucleus"/>
    <property type="evidence" value="ECO:0007669"/>
    <property type="project" value="TreeGrafter"/>
</dbReference>
<gene>
    <name evidence="1" type="ORF">CONPUDRAFT_142640</name>
</gene>
<dbReference type="AlphaFoldDB" id="A0A5M3MYT8"/>
<dbReference type="EMBL" id="JH711575">
    <property type="protein sequence ID" value="EIW84300.1"/>
    <property type="molecule type" value="Genomic_DNA"/>
</dbReference>
<dbReference type="KEGG" id="cput:CONPUDRAFT_142640"/>
<dbReference type="OMA" id="RLVMMEL"/>
<accession>A0A5M3MYT8</accession>
<evidence type="ECO:0000313" key="1">
    <source>
        <dbReference type="EMBL" id="EIW84300.1"/>
    </source>
</evidence>
<keyword evidence="2" id="KW-1185">Reference proteome</keyword>
<proteinExistence type="predicted"/>
<dbReference type="PANTHER" id="PTHR31285:SF0">
    <property type="entry name" value="NICOTINAMIDE MONONUCLEOTIDE ADENYLYLTRANSFERASE"/>
    <property type="match status" value="1"/>
</dbReference>
<dbReference type="GO" id="GO:0000309">
    <property type="term" value="F:nicotinamide-nucleotide adenylyltransferase activity"/>
    <property type="evidence" value="ECO:0007669"/>
    <property type="project" value="TreeGrafter"/>
</dbReference>
<dbReference type="InterPro" id="IPR014729">
    <property type="entry name" value="Rossmann-like_a/b/a_fold"/>
</dbReference>
<protein>
    <recommendedName>
        <fullName evidence="3">Nicotinamide-nucleotide adenylyltransferase</fullName>
    </recommendedName>
</protein>
<sequence>MFKMSASLVPPAFSQHASNLLQRVQQGASRVELVYTTHDRWPCRPSSPLDSANPLRISVVDSSFNPPTLAHLALANIPPHPPGLVSLDLPSLNVAREDYDAKLLLLSVRNADKVLKPGDASQVQRLEMMYLMAKELVSSTQVIAQESNVAVAIIDEPTFAGKSTALTQYLFSRLQALHSSESQSPMKPLKPQMTFTMGYDTLIRLISPRFYPSEGDMHQALKKFLSSAMEDCNIVCARRPPTGPDSLSQAVSESQTLETFERIIGEKRVSLVNIGEDEQTYSSTAVRTKVQAADNSWMGVVLPNIAQYIEQASLYSVVQSLS</sequence>
<dbReference type="GO" id="GO:0005737">
    <property type="term" value="C:cytoplasm"/>
    <property type="evidence" value="ECO:0007669"/>
    <property type="project" value="TreeGrafter"/>
</dbReference>
<dbReference type="GeneID" id="19201769"/>
<comment type="caution">
    <text evidence="1">The sequence shown here is derived from an EMBL/GenBank/DDBJ whole genome shotgun (WGS) entry which is preliminary data.</text>
</comment>
<dbReference type="RefSeq" id="XP_007766034.1">
    <property type="nucleotide sequence ID" value="XM_007767844.1"/>
</dbReference>
<evidence type="ECO:0000313" key="2">
    <source>
        <dbReference type="Proteomes" id="UP000053558"/>
    </source>
</evidence>
<evidence type="ECO:0008006" key="3">
    <source>
        <dbReference type="Google" id="ProtNLM"/>
    </source>
</evidence>
<dbReference type="Gene3D" id="3.40.50.620">
    <property type="entry name" value="HUPs"/>
    <property type="match status" value="1"/>
</dbReference>
<dbReference type="PANTHER" id="PTHR31285">
    <property type="entry name" value="NICOTINAMIDE MONONUCLEOTIDE ADENYLYLTRANSFERASE"/>
    <property type="match status" value="1"/>
</dbReference>